<dbReference type="Gene3D" id="3.40.630.30">
    <property type="match status" value="1"/>
</dbReference>
<dbReference type="PROSITE" id="PS51186">
    <property type="entry name" value="GNAT"/>
    <property type="match status" value="1"/>
</dbReference>
<keyword evidence="3" id="KW-1185">Reference proteome</keyword>
<dbReference type="Proteomes" id="UP001235064">
    <property type="component" value="Unassembled WGS sequence"/>
</dbReference>
<proteinExistence type="predicted"/>
<sequence>MPRIRTFRPGDEEALADICVRTGDAGGDATGRYSSDDLLPAIFVLPYVARHPDFAWVVESDDDRVTGYIVGAPDTDAFDAWFRDEWWPRYHAQFPRPAEVVTEEDDIVTGAYRRAETPSTAGEKGYPAHLHIDLLPELQGQGFGRRLIETLMERFRDAAVPGVHLIASARNTGAAAFYPRVGFTLVPSVPGILVYVRKP</sequence>
<comment type="caution">
    <text evidence="2">The sequence shown here is derived from an EMBL/GenBank/DDBJ whole genome shotgun (WGS) entry which is preliminary data.</text>
</comment>
<dbReference type="InterPro" id="IPR016181">
    <property type="entry name" value="Acyl_CoA_acyltransferase"/>
</dbReference>
<reference evidence="2 3" key="1">
    <citation type="submission" date="2023-06" db="EMBL/GenBank/DDBJ databases">
        <title>Microbacterium sp. nov., isolated from a waste landfill.</title>
        <authorList>
            <person name="Wen W."/>
        </authorList>
    </citation>
    <scope>NUCLEOTIDE SEQUENCE [LARGE SCALE GENOMIC DNA]</scope>
    <source>
        <strain evidence="2 3">ASV49</strain>
    </source>
</reference>
<feature type="domain" description="N-acetyltransferase" evidence="1">
    <location>
        <begin position="65"/>
        <end position="199"/>
    </location>
</feature>
<dbReference type="SUPFAM" id="SSF55729">
    <property type="entry name" value="Acyl-CoA N-acyltransferases (Nat)"/>
    <property type="match status" value="1"/>
</dbReference>
<dbReference type="RefSeq" id="WP_286290450.1">
    <property type="nucleotide sequence ID" value="NZ_JASXSZ010000007.1"/>
</dbReference>
<evidence type="ECO:0000313" key="2">
    <source>
        <dbReference type="EMBL" id="MDL9981361.1"/>
    </source>
</evidence>
<evidence type="ECO:0000313" key="3">
    <source>
        <dbReference type="Proteomes" id="UP001235064"/>
    </source>
</evidence>
<name>A0ABT7N3W4_9MICO</name>
<dbReference type="PANTHER" id="PTHR13170:SF16">
    <property type="entry name" value="PROTEIN O-GLCNACASE"/>
    <property type="match status" value="1"/>
</dbReference>
<dbReference type="InterPro" id="IPR051822">
    <property type="entry name" value="Glycosyl_Hydrolase_84"/>
</dbReference>
<organism evidence="2 3">
    <name type="scientific">Microbacterium candidum</name>
    <dbReference type="NCBI Taxonomy" id="3041922"/>
    <lineage>
        <taxon>Bacteria</taxon>
        <taxon>Bacillati</taxon>
        <taxon>Actinomycetota</taxon>
        <taxon>Actinomycetes</taxon>
        <taxon>Micrococcales</taxon>
        <taxon>Microbacteriaceae</taxon>
        <taxon>Microbacterium</taxon>
    </lineage>
</organism>
<gene>
    <name evidence="2" type="ORF">QSV35_18680</name>
</gene>
<dbReference type="Pfam" id="PF00583">
    <property type="entry name" value="Acetyltransf_1"/>
    <property type="match status" value="1"/>
</dbReference>
<accession>A0ABT7N3W4</accession>
<evidence type="ECO:0000259" key="1">
    <source>
        <dbReference type="PROSITE" id="PS51186"/>
    </source>
</evidence>
<dbReference type="EMBL" id="JASXSZ010000007">
    <property type="protein sequence ID" value="MDL9981361.1"/>
    <property type="molecule type" value="Genomic_DNA"/>
</dbReference>
<dbReference type="InterPro" id="IPR000182">
    <property type="entry name" value="GNAT_dom"/>
</dbReference>
<protein>
    <submittedName>
        <fullName evidence="2">GNAT family N-acetyltransferase</fullName>
    </submittedName>
</protein>
<dbReference type="PANTHER" id="PTHR13170">
    <property type="entry name" value="O-GLCNACASE"/>
    <property type="match status" value="1"/>
</dbReference>
<dbReference type="CDD" id="cd04301">
    <property type="entry name" value="NAT_SF"/>
    <property type="match status" value="1"/>
</dbReference>